<comment type="caution">
    <text evidence="2">The sequence shown here is derived from an EMBL/GenBank/DDBJ whole genome shotgun (WGS) entry which is preliminary data.</text>
</comment>
<evidence type="ECO:0000313" key="3">
    <source>
        <dbReference type="Proteomes" id="UP001241926"/>
    </source>
</evidence>
<keyword evidence="3" id="KW-1185">Reference proteome</keyword>
<evidence type="ECO:0000313" key="2">
    <source>
        <dbReference type="EMBL" id="MDL2079395.1"/>
    </source>
</evidence>
<comment type="similarity">
    <text evidence="1">Belongs to the Cu-Zn superoxide dismutase family.</text>
</comment>
<accession>A0ABT7J3G7</accession>
<reference evidence="2 3" key="1">
    <citation type="submission" date="2023-05" db="EMBL/GenBank/DDBJ databases">
        <title>Streptomyces fuscus sp. nov., a brown-black pigment producing actinomyces isolated from dry sand of Sea duck farm.</title>
        <authorList>
            <person name="Xie J."/>
            <person name="Shen N."/>
        </authorList>
    </citation>
    <scope>NUCLEOTIDE SEQUENCE [LARGE SCALE GENOMIC DNA]</scope>
    <source>
        <strain evidence="2 3">GXMU-J15</strain>
    </source>
</reference>
<evidence type="ECO:0000256" key="1">
    <source>
        <dbReference type="ARBA" id="ARBA00010457"/>
    </source>
</evidence>
<dbReference type="EMBL" id="JASJUS010000023">
    <property type="protein sequence ID" value="MDL2079395.1"/>
    <property type="molecule type" value="Genomic_DNA"/>
</dbReference>
<dbReference type="SUPFAM" id="SSF49329">
    <property type="entry name" value="Cu,Zn superoxide dismutase-like"/>
    <property type="match status" value="1"/>
</dbReference>
<dbReference type="RefSeq" id="WP_250747610.1">
    <property type="nucleotide sequence ID" value="NZ_JASJUS010000023.1"/>
</dbReference>
<sequence>MVAGICAGVLAAAVLAVGGGDGAGGDGAGGYSMRTDARFAPPGAFVPSAALTYDQELVPAAAWIEVEQRMSAGGATSVRLRVSGLKPGHAYGVHVHRNPCGADPAASGGHYQHVVSSEAHHVNADNEVWLDFTTDERGAGRARAEHSWGFRKGEAASVVLHDRPGSRERAGCFTVPFGWVA</sequence>
<proteinExistence type="inferred from homology"/>
<name>A0ABT7J3G7_9ACTN</name>
<gene>
    <name evidence="2" type="ORF">QNN03_23420</name>
</gene>
<dbReference type="Gene3D" id="2.60.40.200">
    <property type="entry name" value="Superoxide dismutase, copper/zinc binding domain"/>
    <property type="match status" value="1"/>
</dbReference>
<protein>
    <submittedName>
        <fullName evidence="2">Superoxide dismutase family protein</fullName>
    </submittedName>
</protein>
<organism evidence="2 3">
    <name type="scientific">Streptomyces fuscus</name>
    <dbReference type="NCBI Taxonomy" id="3048495"/>
    <lineage>
        <taxon>Bacteria</taxon>
        <taxon>Bacillati</taxon>
        <taxon>Actinomycetota</taxon>
        <taxon>Actinomycetes</taxon>
        <taxon>Kitasatosporales</taxon>
        <taxon>Streptomycetaceae</taxon>
        <taxon>Streptomyces</taxon>
    </lineage>
</organism>
<dbReference type="Proteomes" id="UP001241926">
    <property type="component" value="Unassembled WGS sequence"/>
</dbReference>
<dbReference type="InterPro" id="IPR036423">
    <property type="entry name" value="SOD-like_Cu/Zn_dom_sf"/>
</dbReference>